<dbReference type="GO" id="GO:0016020">
    <property type="term" value="C:membrane"/>
    <property type="evidence" value="ECO:0007669"/>
    <property type="project" value="TreeGrafter"/>
</dbReference>
<dbReference type="PANTHER" id="PTHR43798">
    <property type="entry name" value="MONOACYLGLYCEROL LIPASE"/>
    <property type="match status" value="1"/>
</dbReference>
<dbReference type="Proteomes" id="UP000007319">
    <property type="component" value="Chromosome"/>
</dbReference>
<evidence type="ECO:0000313" key="3">
    <source>
        <dbReference type="EMBL" id="CCC97568.1"/>
    </source>
</evidence>
<dbReference type="Pfam" id="PF00561">
    <property type="entry name" value="Abhydrolase_1"/>
    <property type="match status" value="1"/>
</dbReference>
<organism evidence="3 4">
    <name type="scientific">Azospirillum baldaniorum</name>
    <dbReference type="NCBI Taxonomy" id="1064539"/>
    <lineage>
        <taxon>Bacteria</taxon>
        <taxon>Pseudomonadati</taxon>
        <taxon>Pseudomonadota</taxon>
        <taxon>Alphaproteobacteria</taxon>
        <taxon>Rhodospirillales</taxon>
        <taxon>Azospirillaceae</taxon>
        <taxon>Azospirillum</taxon>
    </lineage>
</organism>
<dbReference type="SUPFAM" id="SSF53474">
    <property type="entry name" value="alpha/beta-Hydrolases"/>
    <property type="match status" value="1"/>
</dbReference>
<dbReference type="EMBL" id="HE577327">
    <property type="protein sequence ID" value="CCC97568.1"/>
    <property type="molecule type" value="Genomic_DNA"/>
</dbReference>
<dbReference type="EC" id="3.1.1.24" evidence="3"/>
<keyword evidence="4" id="KW-1185">Reference proteome</keyword>
<dbReference type="InterPro" id="IPR000073">
    <property type="entry name" value="AB_hydrolase_1"/>
</dbReference>
<keyword evidence="1 3" id="KW-0378">Hydrolase</keyword>
<gene>
    <name evidence="3" type="primary">catD</name>
    <name evidence="3" type="ORF">AZOBR_70204</name>
</gene>
<proteinExistence type="predicted"/>
<dbReference type="Gene3D" id="3.40.50.1820">
    <property type="entry name" value="alpha/beta hydrolase"/>
    <property type="match status" value="1"/>
</dbReference>
<dbReference type="GO" id="GO:0047570">
    <property type="term" value="F:3-oxoadipate enol-lactonase activity"/>
    <property type="evidence" value="ECO:0007669"/>
    <property type="project" value="UniProtKB-EC"/>
</dbReference>
<dbReference type="RefSeq" id="WP_014239853.1">
    <property type="nucleotide sequence ID" value="NC_016617.1"/>
</dbReference>
<dbReference type="PRINTS" id="PR00111">
    <property type="entry name" value="ABHYDROLASE"/>
</dbReference>
<evidence type="ECO:0000313" key="4">
    <source>
        <dbReference type="Proteomes" id="UP000007319"/>
    </source>
</evidence>
<dbReference type="KEGG" id="abs:AZOBR_70204"/>
<dbReference type="PANTHER" id="PTHR43798:SF31">
    <property type="entry name" value="AB HYDROLASE SUPERFAMILY PROTEIN YCLE"/>
    <property type="match status" value="1"/>
</dbReference>
<sequence length="259" mass="27257">MFIRPRKTNIHIHVQGPQDGPPVLLLHSLGTNHHVWDPQAEVLARRFRVIRPDMRGHGLSEAPPGPYGMEDLADDAFAVLDALGVGRCFVGGVSIGGMIAQTMALKAPHRVGGLVLVDTSMATAVPAMWRERAGQVRASSVAPFADAITARWVTQGFADSPEMQGLRTMLHQTAAEGFAGCAEALATADLSARVGDIAAPSLVIVGDQDQSTPVAAAQALCAALKGTLVVLPDAAHIPNLEQPARLADTMLRFLSAQSS</sequence>
<protein>
    <submittedName>
        <fullName evidence="3">3-oxoadipate enol-lactonase (Enol-lactone hydrolase) (Beta-ketoadipate enol-lactone hydrolase)</fullName>
        <ecNumber evidence="3">3.1.1.24</ecNumber>
    </submittedName>
</protein>
<accession>A0A9P1JQ80</accession>
<dbReference type="InterPro" id="IPR029058">
    <property type="entry name" value="AB_hydrolase_fold"/>
</dbReference>
<name>A0A9P1JQ80_9PROT</name>
<evidence type="ECO:0000256" key="1">
    <source>
        <dbReference type="ARBA" id="ARBA00022801"/>
    </source>
</evidence>
<dbReference type="AlphaFoldDB" id="A0A9P1JQ80"/>
<dbReference type="InterPro" id="IPR050266">
    <property type="entry name" value="AB_hydrolase_sf"/>
</dbReference>
<feature type="domain" description="AB hydrolase-1" evidence="2">
    <location>
        <begin position="21"/>
        <end position="139"/>
    </location>
</feature>
<reference evidence="3 4" key="1">
    <citation type="journal article" date="2011" name="PLoS Genet.">
        <title>Azospirillum genomes reveal transition of bacteria from aquatic to terrestrial environments.</title>
        <authorList>
            <person name="Wisniewski-Dye F."/>
            <person name="Borziak K."/>
            <person name="Khalsa-Moyers G."/>
            <person name="Alexandre G."/>
            <person name="Sukharnikov L.O."/>
            <person name="Wuichet K."/>
            <person name="Hurst G.B."/>
            <person name="McDonald W.H."/>
            <person name="Robertson J.S."/>
            <person name="Barbe V."/>
            <person name="Calteau A."/>
            <person name="Rouy Z."/>
            <person name="Mangenot S."/>
            <person name="Prigent-Combaret C."/>
            <person name="Normand P."/>
            <person name="Boyer M."/>
            <person name="Siguier P."/>
            <person name="Dessaux Y."/>
            <person name="Elmerich C."/>
            <person name="Condemine G."/>
            <person name="Krishnen G."/>
            <person name="Kennedy I."/>
            <person name="Paterson A.H."/>
            <person name="Gonzalez V."/>
            <person name="Mavingui P."/>
            <person name="Zhulin I.B."/>
        </authorList>
    </citation>
    <scope>NUCLEOTIDE SEQUENCE [LARGE SCALE GENOMIC DNA]</scope>
    <source>
        <strain evidence="3 4">Sp245</strain>
    </source>
</reference>
<evidence type="ECO:0000259" key="2">
    <source>
        <dbReference type="Pfam" id="PF00561"/>
    </source>
</evidence>